<dbReference type="Proteomes" id="UP000032900">
    <property type="component" value="Unassembled WGS sequence"/>
</dbReference>
<dbReference type="EMBL" id="BAZW01000007">
    <property type="protein sequence ID" value="GAO29171.1"/>
    <property type="molecule type" value="Genomic_DNA"/>
</dbReference>
<dbReference type="Pfam" id="PF21981">
    <property type="entry name" value="RecX_HTH3"/>
    <property type="match status" value="1"/>
</dbReference>
<dbReference type="HAMAP" id="MF_01114">
    <property type="entry name" value="RecX"/>
    <property type="match status" value="1"/>
</dbReference>
<dbReference type="PANTHER" id="PTHR33602:SF1">
    <property type="entry name" value="REGULATORY PROTEIN RECX FAMILY PROTEIN"/>
    <property type="match status" value="1"/>
</dbReference>
<sequence length="152" mass="17942">MDFQKAYDKAAAVCARQEQCLSMVRNKLLKWEVEEADISKVLQRLLEEKFIDEHRYTGFYVRDKARFNRWGKTKIVWQLRQKGIASEVIQEALDTIPVAEYQENLLDLLRQKKRQLKMDDPYKRRAALMRYAASRGFGFDEIKHALEAVGID</sequence>
<dbReference type="STRING" id="1236989.JCM15548_11335"/>
<protein>
    <recommendedName>
        <fullName evidence="3 5">Regulatory protein RecX</fullName>
    </recommendedName>
</protein>
<dbReference type="GO" id="GO:0005737">
    <property type="term" value="C:cytoplasm"/>
    <property type="evidence" value="ECO:0007669"/>
    <property type="project" value="UniProtKB-SubCell"/>
</dbReference>
<dbReference type="AlphaFoldDB" id="A0A0E9LVM0"/>
<name>A0A0E9LVM0_9BACT</name>
<evidence type="ECO:0000256" key="3">
    <source>
        <dbReference type="ARBA" id="ARBA00018111"/>
    </source>
</evidence>
<keyword evidence="4 5" id="KW-0963">Cytoplasm</keyword>
<comment type="function">
    <text evidence="5">Modulates RecA activity.</text>
</comment>
<evidence type="ECO:0000259" key="7">
    <source>
        <dbReference type="Pfam" id="PF21981"/>
    </source>
</evidence>
<evidence type="ECO:0000313" key="8">
    <source>
        <dbReference type="EMBL" id="GAO29171.1"/>
    </source>
</evidence>
<evidence type="ECO:0000256" key="2">
    <source>
        <dbReference type="ARBA" id="ARBA00009695"/>
    </source>
</evidence>
<evidence type="ECO:0000256" key="4">
    <source>
        <dbReference type="ARBA" id="ARBA00022490"/>
    </source>
</evidence>
<dbReference type="InterPro" id="IPR053924">
    <property type="entry name" value="RecX_HTH_2nd"/>
</dbReference>
<keyword evidence="9" id="KW-1185">Reference proteome</keyword>
<accession>A0A0E9LVM0</accession>
<gene>
    <name evidence="5" type="primary">recX</name>
    <name evidence="8" type="ORF">JCM15548_11335</name>
</gene>
<feature type="domain" description="RecX third three-helical" evidence="7">
    <location>
        <begin position="100"/>
        <end position="146"/>
    </location>
</feature>
<dbReference type="InterPro" id="IPR036388">
    <property type="entry name" value="WH-like_DNA-bd_sf"/>
</dbReference>
<dbReference type="PANTHER" id="PTHR33602">
    <property type="entry name" value="REGULATORY PROTEIN RECX FAMILY PROTEIN"/>
    <property type="match status" value="1"/>
</dbReference>
<organism evidence="8 9">
    <name type="scientific">Geofilum rubicundum JCM 15548</name>
    <dbReference type="NCBI Taxonomy" id="1236989"/>
    <lineage>
        <taxon>Bacteria</taxon>
        <taxon>Pseudomonadati</taxon>
        <taxon>Bacteroidota</taxon>
        <taxon>Bacteroidia</taxon>
        <taxon>Marinilabiliales</taxon>
        <taxon>Marinilabiliaceae</taxon>
        <taxon>Geofilum</taxon>
    </lineage>
</organism>
<dbReference type="OrthoDB" id="1523826at2"/>
<reference evidence="8 9" key="1">
    <citation type="journal article" date="2015" name="Microbes Environ.">
        <title>Distribution and evolution of nitrogen fixation genes in the phylum bacteroidetes.</title>
        <authorList>
            <person name="Inoue J."/>
            <person name="Oshima K."/>
            <person name="Suda W."/>
            <person name="Sakamoto M."/>
            <person name="Iino T."/>
            <person name="Noda S."/>
            <person name="Hongoh Y."/>
            <person name="Hattori M."/>
            <person name="Ohkuma M."/>
        </authorList>
    </citation>
    <scope>NUCLEOTIDE SEQUENCE [LARGE SCALE GENOMIC DNA]</scope>
    <source>
        <strain evidence="8">JCM 15548</strain>
    </source>
</reference>
<proteinExistence type="inferred from homology"/>
<dbReference type="RefSeq" id="WP_062123102.1">
    <property type="nucleotide sequence ID" value="NZ_BAZW01000007.1"/>
</dbReference>
<evidence type="ECO:0000256" key="5">
    <source>
        <dbReference type="HAMAP-Rule" id="MF_01114"/>
    </source>
</evidence>
<evidence type="ECO:0000259" key="6">
    <source>
        <dbReference type="Pfam" id="PF02631"/>
    </source>
</evidence>
<dbReference type="InterPro" id="IPR053925">
    <property type="entry name" value="RecX_HTH_3rd"/>
</dbReference>
<dbReference type="InterPro" id="IPR003783">
    <property type="entry name" value="Regulatory_RecX"/>
</dbReference>
<evidence type="ECO:0000313" key="9">
    <source>
        <dbReference type="Proteomes" id="UP000032900"/>
    </source>
</evidence>
<dbReference type="Gene3D" id="1.10.10.10">
    <property type="entry name" value="Winged helix-like DNA-binding domain superfamily/Winged helix DNA-binding domain"/>
    <property type="match status" value="2"/>
</dbReference>
<comment type="caution">
    <text evidence="8">The sequence shown here is derived from an EMBL/GenBank/DDBJ whole genome shotgun (WGS) entry which is preliminary data.</text>
</comment>
<comment type="subcellular location">
    <subcellularLocation>
        <location evidence="1 5">Cytoplasm</location>
    </subcellularLocation>
</comment>
<comment type="similarity">
    <text evidence="2 5">Belongs to the RecX family.</text>
</comment>
<evidence type="ECO:0000256" key="1">
    <source>
        <dbReference type="ARBA" id="ARBA00004496"/>
    </source>
</evidence>
<feature type="domain" description="RecX second three-helical" evidence="6">
    <location>
        <begin position="52"/>
        <end position="93"/>
    </location>
</feature>
<dbReference type="Pfam" id="PF02631">
    <property type="entry name" value="RecX_HTH2"/>
    <property type="match status" value="1"/>
</dbReference>
<dbReference type="GO" id="GO:0006282">
    <property type="term" value="P:regulation of DNA repair"/>
    <property type="evidence" value="ECO:0007669"/>
    <property type="project" value="UniProtKB-UniRule"/>
</dbReference>